<evidence type="ECO:0000313" key="9">
    <source>
        <dbReference type="Proteomes" id="UP000060602"/>
    </source>
</evidence>
<dbReference type="Gene3D" id="3.90.79.10">
    <property type="entry name" value="Nucleoside Triphosphate Pyrophosphohydrolase"/>
    <property type="match status" value="1"/>
</dbReference>
<dbReference type="PROSITE" id="PS00893">
    <property type="entry name" value="NUDIX_BOX"/>
    <property type="match status" value="1"/>
</dbReference>
<dbReference type="InterPro" id="IPR015375">
    <property type="entry name" value="NADH_PPase-like_N"/>
</dbReference>
<accession>A0A120LGX6</accession>
<organism evidence="8 9">
    <name type="scientific">Alcaligenes xylosoxydans xylosoxydans</name>
    <name type="common">Achromobacter xylosoxidans</name>
    <dbReference type="NCBI Taxonomy" id="85698"/>
    <lineage>
        <taxon>Bacteria</taxon>
        <taxon>Pseudomonadati</taxon>
        <taxon>Pseudomonadota</taxon>
        <taxon>Betaproteobacteria</taxon>
        <taxon>Burkholderiales</taxon>
        <taxon>Alcaligenaceae</taxon>
        <taxon>Achromobacter</taxon>
    </lineage>
</organism>
<dbReference type="Pfam" id="PF00293">
    <property type="entry name" value="NUDIX"/>
    <property type="match status" value="1"/>
</dbReference>
<dbReference type="Pfam" id="PF09296">
    <property type="entry name" value="NUDIX-like"/>
    <property type="match status" value="1"/>
</dbReference>
<dbReference type="Gene3D" id="3.90.79.20">
    <property type="match status" value="1"/>
</dbReference>
<dbReference type="Proteomes" id="UP000060602">
    <property type="component" value="Chromosome"/>
</dbReference>
<sequence length="276" mass="30378">MRQRRFLLRSCHRSRVAEGRVNFVFRRDELLVEEATSVLPDLDACVRAGLGAEALQPVWAAPESPARAAHVEPGIEAPHGYAFKKLRSLFGVLDEERMALAGRAYQIAEWARTHRFCGACGTPTTRVSGEFCQRCPACGFSAYPRISPAMMVLIRKGDSILLARHTANATGRYTALAGFVEPGESIEQTVHREVLEEVGLKVGNLKYFGSQSWPFPHSLMVAYTAEYVSGDIRVQEDEIADARWFGPGDPMPEIAARISIAGSLIRAHLPAGWDAP</sequence>
<gene>
    <name evidence="8" type="ORF">AL504_04930</name>
</gene>
<keyword evidence="6" id="KW-0520">NAD</keyword>
<dbReference type="EC" id="3.6.1.22" evidence="2"/>
<reference evidence="9" key="1">
    <citation type="submission" date="2015-12" db="EMBL/GenBank/DDBJ databases">
        <title>FDA dAtabase for Regulatory Grade micrObial Sequences (FDA-ARGOS): Supporting development and validation of Infectious Disease Dx tests.</title>
        <authorList>
            <person name="Case J."/>
            <person name="Tallon L."/>
            <person name="Sadzewicz L."/>
            <person name="Sengamalay N."/>
            <person name="Ott S."/>
            <person name="Godinez A."/>
            <person name="Nagaraj S."/>
            <person name="Nadendla S."/>
            <person name="Sichtig H."/>
        </authorList>
    </citation>
    <scope>NUCLEOTIDE SEQUENCE [LARGE SCALE GENOMIC DNA]</scope>
    <source>
        <strain evidence="9">FDAARGOS_147</strain>
    </source>
</reference>
<dbReference type="InterPro" id="IPR000086">
    <property type="entry name" value="NUDIX_hydrolase_dom"/>
</dbReference>
<dbReference type="InterPro" id="IPR049734">
    <property type="entry name" value="NudC-like_C"/>
</dbReference>
<protein>
    <recommendedName>
        <fullName evidence="2">NAD(+) diphosphatase</fullName>
        <ecNumber evidence="2">3.6.1.22</ecNumber>
    </recommendedName>
</protein>
<proteinExistence type="predicted"/>
<dbReference type="NCBIfam" id="NF001299">
    <property type="entry name" value="PRK00241.1"/>
    <property type="match status" value="1"/>
</dbReference>
<evidence type="ECO:0000256" key="5">
    <source>
        <dbReference type="ARBA" id="ARBA00022842"/>
    </source>
</evidence>
<dbReference type="InterPro" id="IPR020084">
    <property type="entry name" value="NUDIX_hydrolase_CS"/>
</dbReference>
<name>A0A120LGX6_ALCXX</name>
<comment type="cofactor">
    <cofactor evidence="1">
        <name>Mg(2+)</name>
        <dbReference type="ChEBI" id="CHEBI:18420"/>
    </cofactor>
</comment>
<evidence type="ECO:0000256" key="4">
    <source>
        <dbReference type="ARBA" id="ARBA00022801"/>
    </source>
</evidence>
<dbReference type="PANTHER" id="PTHR11383">
    <property type="entry name" value="NUCLEOSIDE DIPHOSPHATE-LINKED MOIETY X MOTIF 13"/>
    <property type="match status" value="1"/>
</dbReference>
<dbReference type="InterPro" id="IPR015376">
    <property type="entry name" value="Znr_NADH_PPase"/>
</dbReference>
<dbReference type="AlphaFoldDB" id="A0A120LGX6"/>
<dbReference type="CDD" id="cd03429">
    <property type="entry name" value="NUDIX_NADH_pyrophosphatase_Nudt13"/>
    <property type="match status" value="1"/>
</dbReference>
<dbReference type="PROSITE" id="PS51462">
    <property type="entry name" value="NUDIX"/>
    <property type="match status" value="1"/>
</dbReference>
<feature type="domain" description="Nudix hydrolase" evidence="7">
    <location>
        <begin position="144"/>
        <end position="267"/>
    </location>
</feature>
<dbReference type="SUPFAM" id="SSF55811">
    <property type="entry name" value="Nudix"/>
    <property type="match status" value="1"/>
</dbReference>
<dbReference type="GO" id="GO:0046872">
    <property type="term" value="F:metal ion binding"/>
    <property type="evidence" value="ECO:0007669"/>
    <property type="project" value="UniProtKB-KW"/>
</dbReference>
<keyword evidence="5" id="KW-0460">Magnesium</keyword>
<dbReference type="GO" id="GO:0016787">
    <property type="term" value="F:hydrolase activity"/>
    <property type="evidence" value="ECO:0007669"/>
    <property type="project" value="UniProtKB-KW"/>
</dbReference>
<evidence type="ECO:0000256" key="2">
    <source>
        <dbReference type="ARBA" id="ARBA00012381"/>
    </source>
</evidence>
<keyword evidence="3" id="KW-0479">Metal-binding</keyword>
<evidence type="ECO:0000256" key="3">
    <source>
        <dbReference type="ARBA" id="ARBA00022723"/>
    </source>
</evidence>
<evidence type="ECO:0000259" key="7">
    <source>
        <dbReference type="PROSITE" id="PS51462"/>
    </source>
</evidence>
<dbReference type="InterPro" id="IPR015797">
    <property type="entry name" value="NUDIX_hydrolase-like_dom_sf"/>
</dbReference>
<dbReference type="Pfam" id="PF09297">
    <property type="entry name" value="Zn_ribbon_NUD"/>
    <property type="match status" value="1"/>
</dbReference>
<keyword evidence="4" id="KW-0378">Hydrolase</keyword>
<evidence type="ECO:0000256" key="1">
    <source>
        <dbReference type="ARBA" id="ARBA00001946"/>
    </source>
</evidence>
<evidence type="ECO:0000256" key="6">
    <source>
        <dbReference type="ARBA" id="ARBA00023027"/>
    </source>
</evidence>
<evidence type="ECO:0000313" key="8">
    <source>
        <dbReference type="EMBL" id="AMG35437.2"/>
    </source>
</evidence>
<dbReference type="EMBL" id="CP014060">
    <property type="protein sequence ID" value="AMG35437.2"/>
    <property type="molecule type" value="Genomic_DNA"/>
</dbReference>
<dbReference type="PANTHER" id="PTHR11383:SF3">
    <property type="entry name" value="NAD(P)H PYROPHOSPHATASE NUDT13, MITOCHONDRIAL"/>
    <property type="match status" value="1"/>
</dbReference>